<dbReference type="InterPro" id="IPR002213">
    <property type="entry name" value="UDP_glucos_trans"/>
</dbReference>
<dbReference type="PANTHER" id="PTHR48050">
    <property type="entry name" value="STEROL 3-BETA-GLUCOSYLTRANSFERASE"/>
    <property type="match status" value="1"/>
</dbReference>
<proteinExistence type="predicted"/>
<dbReference type="EMBL" id="JAGEOJ010000011">
    <property type="protein sequence ID" value="MBO2450822.1"/>
    <property type="molecule type" value="Genomic_DNA"/>
</dbReference>
<accession>A0A939PDG6</accession>
<dbReference type="InterPro" id="IPR050426">
    <property type="entry name" value="Glycosyltransferase_28"/>
</dbReference>
<evidence type="ECO:0000313" key="2">
    <source>
        <dbReference type="EMBL" id="MBO2450822.1"/>
    </source>
</evidence>
<dbReference type="InterPro" id="IPR010610">
    <property type="entry name" value="EryCIII-like_C"/>
</dbReference>
<dbReference type="GO" id="GO:0016758">
    <property type="term" value="F:hexosyltransferase activity"/>
    <property type="evidence" value="ECO:0007669"/>
    <property type="project" value="UniProtKB-ARBA"/>
</dbReference>
<dbReference type="GO" id="GO:0008194">
    <property type="term" value="F:UDP-glycosyltransferase activity"/>
    <property type="evidence" value="ECO:0007669"/>
    <property type="project" value="InterPro"/>
</dbReference>
<dbReference type="SUPFAM" id="SSF53756">
    <property type="entry name" value="UDP-Glycosyltransferase/glycogen phosphorylase"/>
    <property type="match status" value="1"/>
</dbReference>
<dbReference type="CDD" id="cd03784">
    <property type="entry name" value="GT1_Gtf-like"/>
    <property type="match status" value="1"/>
</dbReference>
<name>A0A939PDG6_9ACTN</name>
<feature type="domain" description="Erythromycin biosynthesis protein CIII-like C-terminal" evidence="1">
    <location>
        <begin position="232"/>
        <end position="370"/>
    </location>
</feature>
<reference evidence="2" key="1">
    <citation type="submission" date="2021-03" db="EMBL/GenBank/DDBJ databases">
        <authorList>
            <person name="Kanchanasin P."/>
            <person name="Saeng-In P."/>
            <person name="Phongsopitanun W."/>
            <person name="Yuki M."/>
            <person name="Kudo T."/>
            <person name="Ohkuma M."/>
            <person name="Tanasupawat S."/>
        </authorList>
    </citation>
    <scope>NUCLEOTIDE SEQUENCE</scope>
    <source>
        <strain evidence="2">GKU 128</strain>
    </source>
</reference>
<gene>
    <name evidence="2" type="ORF">J4573_27240</name>
</gene>
<dbReference type="Pfam" id="PF06722">
    <property type="entry name" value="EryCIII-like_C"/>
    <property type="match status" value="1"/>
</dbReference>
<dbReference type="AlphaFoldDB" id="A0A939PDG6"/>
<dbReference type="GO" id="GO:0017000">
    <property type="term" value="P:antibiotic biosynthetic process"/>
    <property type="evidence" value="ECO:0007669"/>
    <property type="project" value="UniProtKB-ARBA"/>
</dbReference>
<evidence type="ECO:0000259" key="1">
    <source>
        <dbReference type="Pfam" id="PF06722"/>
    </source>
</evidence>
<keyword evidence="3" id="KW-1185">Reference proteome</keyword>
<dbReference type="Proteomes" id="UP000669179">
    <property type="component" value="Unassembled WGS sequence"/>
</dbReference>
<protein>
    <submittedName>
        <fullName evidence="2">Glycosyltransferase family 1 protein</fullName>
    </submittedName>
</protein>
<comment type="caution">
    <text evidence="2">The sequence shown here is derived from an EMBL/GenBank/DDBJ whole genome shotgun (WGS) entry which is preliminary data.</text>
</comment>
<dbReference type="Gene3D" id="3.40.50.2000">
    <property type="entry name" value="Glycogen Phosphorylase B"/>
    <property type="match status" value="2"/>
</dbReference>
<organism evidence="2 3">
    <name type="scientific">Actinomadura barringtoniae</name>
    <dbReference type="NCBI Taxonomy" id="1427535"/>
    <lineage>
        <taxon>Bacteria</taxon>
        <taxon>Bacillati</taxon>
        <taxon>Actinomycetota</taxon>
        <taxon>Actinomycetes</taxon>
        <taxon>Streptosporangiales</taxon>
        <taxon>Thermomonosporaceae</taxon>
        <taxon>Actinomadura</taxon>
    </lineage>
</organism>
<dbReference type="PANTHER" id="PTHR48050:SF13">
    <property type="entry name" value="STEROL 3-BETA-GLUCOSYLTRANSFERASE UGT80A2"/>
    <property type="match status" value="1"/>
</dbReference>
<evidence type="ECO:0000313" key="3">
    <source>
        <dbReference type="Proteomes" id="UP000669179"/>
    </source>
</evidence>
<sequence>MRWLLLTWDGAGNQVPMLGLAQTLAGRGHDVTVAGYASQRDRFAGFDFRTLPKADAGYPTEPPPEGWLPALVGAVWACEAHLTDVPELLKEGSYDRVVADCLMFGALAYLQASSTPATVLVHSAPGALAPPGQPLEQMLLPAVNALREQAAQPPIDHLWDAWTPFTTLCTSIRELDPLADQVPESFTYIGPLFEQRPPSGWEAPWPQDDPRPLIIGSFSTGVAWDQRSRIQRTLDALADGHHRVLITTGETAAPSHGDAVVLPWLPHTEVLPQASAVVTHAGHGTLAAALAHGVPVVALPNPAADQPALAQRAAELGAGIALDGENASPAEIAAAVRTVIEDPSYRSAAARLGDRIGAAPGPAPAVARLERA</sequence>
<dbReference type="RefSeq" id="WP_208258701.1">
    <property type="nucleotide sequence ID" value="NZ_JAGEOJ010000011.1"/>
</dbReference>